<evidence type="ECO:0000313" key="2">
    <source>
        <dbReference type="Proteomes" id="UP000294813"/>
    </source>
</evidence>
<gene>
    <name evidence="1" type="ORF">EDD73_14314</name>
</gene>
<accession>A0A4R2R9T6</accession>
<reference evidence="1 2" key="1">
    <citation type="submission" date="2019-03" db="EMBL/GenBank/DDBJ databases">
        <title>Genomic Encyclopedia of Type Strains, Phase IV (KMG-IV): sequencing the most valuable type-strain genomes for metagenomic binning, comparative biology and taxonomic classification.</title>
        <authorList>
            <person name="Goeker M."/>
        </authorList>
    </citation>
    <scope>NUCLEOTIDE SEQUENCE [LARGE SCALE GENOMIC DNA]</scope>
    <source>
        <strain evidence="1 2">DSM 11170</strain>
    </source>
</reference>
<organism evidence="1 2">
    <name type="scientific">Heliophilum fasciatum</name>
    <dbReference type="NCBI Taxonomy" id="35700"/>
    <lineage>
        <taxon>Bacteria</taxon>
        <taxon>Bacillati</taxon>
        <taxon>Bacillota</taxon>
        <taxon>Clostridia</taxon>
        <taxon>Eubacteriales</taxon>
        <taxon>Heliobacteriaceae</taxon>
        <taxon>Heliophilum</taxon>
    </lineage>
</organism>
<dbReference type="Proteomes" id="UP000294813">
    <property type="component" value="Unassembled WGS sequence"/>
</dbReference>
<sequence length="33" mass="3853">MKEIKLTWVVKKVEDTSRVNAMYCFKSCSANQN</sequence>
<keyword evidence="2" id="KW-1185">Reference proteome</keyword>
<proteinExistence type="predicted"/>
<evidence type="ECO:0000313" key="1">
    <source>
        <dbReference type="EMBL" id="TCP60000.1"/>
    </source>
</evidence>
<comment type="caution">
    <text evidence="1">The sequence shown here is derived from an EMBL/GenBank/DDBJ whole genome shotgun (WGS) entry which is preliminary data.</text>
</comment>
<name>A0A4R2R9T6_9FIRM</name>
<protein>
    <submittedName>
        <fullName evidence="1">Uncharacterized protein</fullName>
    </submittedName>
</protein>
<dbReference type="EMBL" id="SLXT01000043">
    <property type="protein sequence ID" value="TCP60000.1"/>
    <property type="molecule type" value="Genomic_DNA"/>
</dbReference>
<dbReference type="AlphaFoldDB" id="A0A4R2R9T6"/>